<protein>
    <submittedName>
        <fullName evidence="8">Peptidase S8/S53 subtilisin kexin sedolisin</fullName>
    </submittedName>
</protein>
<reference evidence="8 9" key="1">
    <citation type="submission" date="2018-06" db="EMBL/GenBank/DDBJ databases">
        <title>Comparative genomics of rhizobia nodulating Arachis hypogaea in China.</title>
        <authorList>
            <person name="Li Y."/>
        </authorList>
    </citation>
    <scope>NUCLEOTIDE SEQUENCE [LARGE SCALE GENOMIC DNA]</scope>
    <source>
        <strain evidence="8 9">CCBAU 51670</strain>
    </source>
</reference>
<comment type="similarity">
    <text evidence="1 5 6">Belongs to the peptidase S8 family.</text>
</comment>
<organism evidence="8 9">
    <name type="scientific">Bradyrhizobium guangzhouense</name>
    <dbReference type="NCBI Taxonomy" id="1325095"/>
    <lineage>
        <taxon>Bacteria</taxon>
        <taxon>Pseudomonadati</taxon>
        <taxon>Pseudomonadota</taxon>
        <taxon>Alphaproteobacteria</taxon>
        <taxon>Hyphomicrobiales</taxon>
        <taxon>Nitrobacteraceae</taxon>
        <taxon>Bradyrhizobium</taxon>
    </lineage>
</organism>
<evidence type="ECO:0000256" key="3">
    <source>
        <dbReference type="ARBA" id="ARBA00022801"/>
    </source>
</evidence>
<feature type="active site" description="Charge relay system" evidence="5">
    <location>
        <position position="484"/>
    </location>
</feature>
<dbReference type="InterPro" id="IPR000209">
    <property type="entry name" value="Peptidase_S8/S53_dom"/>
</dbReference>
<feature type="active site" description="Charge relay system" evidence="5">
    <location>
        <position position="302"/>
    </location>
</feature>
<dbReference type="KEGG" id="bgz:XH91_13745"/>
<sequence>MSNNQEGLRRYIVMSKDSYLADPLNIASLQPSTGTIKLATRARVAAPAPKMRVLDSLHENGPKLVEMGPEGELSLRLSSPHLKIIPEVFYHRQWERFRVHQRPARPAGKRVAVKKAKKTAAKKGAKTADAGRMKLAAGVSVSATSFKVSVVASSGGRPIGGAHIVAFTNFAARQGSEATTGANGQATLKLLSPNQALERVYVYAPPGFWGFYAANTTGTKLAQIKLTPIDVRDPTLLLTQLYGKLPANAGTGVTVGIIDSGVDGTHPDLRNVTGGLNCVSDEVRGNPAAAQNWRPALTEGEHGTHVAGIVGGSGSASGFRGVAPGVKLRSYRVFPDHPRPPLNNGASNFDIAKAIDTAVAEKCDIINMSLGGGPKDDLTRAAIDRAIAAGVVVVAAAGNDDRQPVSFPAAFVECVAVSAMGRIGSFPKTSIGSSDVASPKGSPLATDFVADFSNFGPEIDTTGPGVEIVSTLPGTSHGSLSGTSMACPAVAGFAAYLLAKDAALKPKTGTDRSRALKDALYACCKPENFGRDYEGFGLPLP</sequence>
<dbReference type="PROSITE" id="PS00136">
    <property type="entry name" value="SUBTILASE_ASP"/>
    <property type="match status" value="1"/>
</dbReference>
<dbReference type="InterPro" id="IPR022398">
    <property type="entry name" value="Peptidase_S8_His-AS"/>
</dbReference>
<dbReference type="InterPro" id="IPR015500">
    <property type="entry name" value="Peptidase_S8_subtilisin-rel"/>
</dbReference>
<dbReference type="PROSITE" id="PS00137">
    <property type="entry name" value="SUBTILASE_HIS"/>
    <property type="match status" value="1"/>
</dbReference>
<evidence type="ECO:0000313" key="8">
    <source>
        <dbReference type="EMBL" id="QAU46320.1"/>
    </source>
</evidence>
<dbReference type="PROSITE" id="PS00138">
    <property type="entry name" value="SUBTILASE_SER"/>
    <property type="match status" value="1"/>
</dbReference>
<dbReference type="InterPro" id="IPR036852">
    <property type="entry name" value="Peptidase_S8/S53_dom_sf"/>
</dbReference>
<dbReference type="PANTHER" id="PTHR43806:SF11">
    <property type="entry name" value="CEREVISIN-RELATED"/>
    <property type="match status" value="1"/>
</dbReference>
<dbReference type="PRINTS" id="PR00723">
    <property type="entry name" value="SUBTILISIN"/>
</dbReference>
<dbReference type="GO" id="GO:0004252">
    <property type="term" value="F:serine-type endopeptidase activity"/>
    <property type="evidence" value="ECO:0007669"/>
    <property type="project" value="UniProtKB-UniRule"/>
</dbReference>
<dbReference type="RefSeq" id="WP_128951087.1">
    <property type="nucleotide sequence ID" value="NZ_CP030053.1"/>
</dbReference>
<dbReference type="PROSITE" id="PS51892">
    <property type="entry name" value="SUBTILASE"/>
    <property type="match status" value="1"/>
</dbReference>
<keyword evidence="2 5" id="KW-0645">Protease</keyword>
<evidence type="ECO:0000256" key="4">
    <source>
        <dbReference type="ARBA" id="ARBA00022825"/>
    </source>
</evidence>
<dbReference type="Proteomes" id="UP000288972">
    <property type="component" value="Chromosome"/>
</dbReference>
<gene>
    <name evidence="8" type="ORF">XH91_13745</name>
</gene>
<keyword evidence="4 5" id="KW-0720">Serine protease</keyword>
<dbReference type="Gene3D" id="3.40.50.200">
    <property type="entry name" value="Peptidase S8/S53 domain"/>
    <property type="match status" value="1"/>
</dbReference>
<dbReference type="AlphaFoldDB" id="A0AAE5X094"/>
<dbReference type="Pfam" id="PF00082">
    <property type="entry name" value="Peptidase_S8"/>
    <property type="match status" value="1"/>
</dbReference>
<feature type="active site" description="Charge relay system" evidence="5">
    <location>
        <position position="259"/>
    </location>
</feature>
<dbReference type="InterPro" id="IPR023827">
    <property type="entry name" value="Peptidase_S8_Asp-AS"/>
</dbReference>
<dbReference type="SUPFAM" id="SSF52743">
    <property type="entry name" value="Subtilisin-like"/>
    <property type="match status" value="1"/>
</dbReference>
<evidence type="ECO:0000256" key="1">
    <source>
        <dbReference type="ARBA" id="ARBA00011073"/>
    </source>
</evidence>
<accession>A0AAE5X094</accession>
<evidence type="ECO:0000256" key="5">
    <source>
        <dbReference type="PROSITE-ProRule" id="PRU01240"/>
    </source>
</evidence>
<evidence type="ECO:0000313" key="9">
    <source>
        <dbReference type="Proteomes" id="UP000288972"/>
    </source>
</evidence>
<proteinExistence type="inferred from homology"/>
<keyword evidence="3 5" id="KW-0378">Hydrolase</keyword>
<dbReference type="PANTHER" id="PTHR43806">
    <property type="entry name" value="PEPTIDASE S8"/>
    <property type="match status" value="1"/>
</dbReference>
<dbReference type="GO" id="GO:0006508">
    <property type="term" value="P:proteolysis"/>
    <property type="evidence" value="ECO:0007669"/>
    <property type="project" value="UniProtKB-KW"/>
</dbReference>
<feature type="domain" description="Peptidase S8/S53" evidence="7">
    <location>
        <begin position="250"/>
        <end position="508"/>
    </location>
</feature>
<dbReference type="EMBL" id="CP030053">
    <property type="protein sequence ID" value="QAU46320.1"/>
    <property type="molecule type" value="Genomic_DNA"/>
</dbReference>
<evidence type="ECO:0000259" key="7">
    <source>
        <dbReference type="Pfam" id="PF00082"/>
    </source>
</evidence>
<evidence type="ECO:0000256" key="6">
    <source>
        <dbReference type="RuleBase" id="RU003355"/>
    </source>
</evidence>
<dbReference type="InterPro" id="IPR050131">
    <property type="entry name" value="Peptidase_S8_subtilisin-like"/>
</dbReference>
<name>A0AAE5X094_9BRAD</name>
<evidence type="ECO:0000256" key="2">
    <source>
        <dbReference type="ARBA" id="ARBA00022670"/>
    </source>
</evidence>
<dbReference type="InterPro" id="IPR023828">
    <property type="entry name" value="Peptidase_S8_Ser-AS"/>
</dbReference>